<feature type="binding site" evidence="11">
    <location>
        <position position="211"/>
    </location>
    <ligand>
        <name>substrate</name>
    </ligand>
</feature>
<evidence type="ECO:0000256" key="9">
    <source>
        <dbReference type="PIRNR" id="PIRNR006769"/>
    </source>
</evidence>
<dbReference type="PIRSF" id="PIRSF006769">
    <property type="entry name" value="RibD"/>
    <property type="match status" value="1"/>
</dbReference>
<feature type="binding site" evidence="11">
    <location>
        <position position="208"/>
    </location>
    <ligand>
        <name>substrate</name>
    </ligand>
</feature>
<comment type="pathway">
    <text evidence="2 9">Cofactor biosynthesis; riboflavin biosynthesis; 5-amino-6-(D-ribitylamino)uracil from GTP: step 2/4.</text>
</comment>
<keyword evidence="6 9" id="KW-0521">NADP</keyword>
<evidence type="ECO:0000256" key="2">
    <source>
        <dbReference type="ARBA" id="ARBA00004882"/>
    </source>
</evidence>
<dbReference type="GO" id="GO:0008703">
    <property type="term" value="F:5-amino-6-(5-phosphoribosylamino)uracil reductase activity"/>
    <property type="evidence" value="ECO:0007669"/>
    <property type="project" value="UniProtKB-EC"/>
</dbReference>
<comment type="similarity">
    <text evidence="4 9">In the N-terminal section; belongs to the cytidine and deoxycytidylate deaminase family.</text>
</comment>
<dbReference type="OrthoDB" id="9800865at2"/>
<dbReference type="GO" id="GO:0009231">
    <property type="term" value="P:riboflavin biosynthetic process"/>
    <property type="evidence" value="ECO:0007669"/>
    <property type="project" value="UniProtKB-UniPathway"/>
</dbReference>
<dbReference type="EC" id="3.5.4.26" evidence="9"/>
<comment type="function">
    <text evidence="1 9">Converts 2,5-diamino-6-(ribosylamino)-4(3h)-pyrimidinone 5'-phosphate into 5-amino-6-(ribosylamino)-2,4(1h,3h)-pyrimidinedione 5'-phosphate.</text>
</comment>
<feature type="binding site" evidence="11">
    <location>
        <position position="200"/>
    </location>
    <ligand>
        <name>NADP(+)</name>
        <dbReference type="ChEBI" id="CHEBI:58349"/>
    </ligand>
</feature>
<keyword evidence="9 12" id="KW-0479">Metal-binding</keyword>
<gene>
    <name evidence="14" type="primary">ribD</name>
    <name evidence="14" type="ORF">EXM22_13680</name>
</gene>
<reference evidence="14 15" key="1">
    <citation type="submission" date="2019-02" db="EMBL/GenBank/DDBJ databases">
        <title>Complete Genome Sequence and Methylome Analysis of free living Spirochaetas.</title>
        <authorList>
            <person name="Fomenkov A."/>
            <person name="Dubinina G."/>
            <person name="Leshcheva N."/>
            <person name="Mikheeva N."/>
            <person name="Grabovich M."/>
            <person name="Vincze T."/>
            <person name="Roberts R.J."/>
        </authorList>
    </citation>
    <scope>NUCLEOTIDE SEQUENCE [LARGE SCALE GENOMIC DNA]</scope>
    <source>
        <strain evidence="14 15">K2</strain>
    </source>
</reference>
<protein>
    <recommendedName>
        <fullName evidence="9">Riboflavin biosynthesis protein RibD</fullName>
    </recommendedName>
    <domain>
        <recommendedName>
            <fullName evidence="9">Diaminohydroxyphosphoribosylaminopyrimidine deaminase</fullName>
            <shortName evidence="9">DRAP deaminase</shortName>
            <ecNumber evidence="9">3.5.4.26</ecNumber>
        </recommendedName>
        <alternativeName>
            <fullName evidence="9">Riboflavin-specific deaminase</fullName>
        </alternativeName>
    </domain>
    <domain>
        <recommendedName>
            <fullName evidence="9">5-amino-6-(5-phosphoribosylamino)uracil reductase</fullName>
            <ecNumber evidence="9">1.1.1.193</ecNumber>
        </recommendedName>
        <alternativeName>
            <fullName evidence="9">HTP reductase</fullName>
        </alternativeName>
    </domain>
</protein>
<evidence type="ECO:0000256" key="7">
    <source>
        <dbReference type="ARBA" id="ARBA00023002"/>
    </source>
</evidence>
<evidence type="ECO:0000256" key="8">
    <source>
        <dbReference type="ARBA" id="ARBA00023268"/>
    </source>
</evidence>
<comment type="similarity">
    <text evidence="5 9">In the C-terminal section; belongs to the HTP reductase family.</text>
</comment>
<comment type="catalytic activity">
    <reaction evidence="9">
        <text>5-amino-6-(5-phospho-D-ribitylamino)uracil + NADP(+) = 5-amino-6-(5-phospho-D-ribosylamino)uracil + NADPH + H(+)</text>
        <dbReference type="Rhea" id="RHEA:17845"/>
        <dbReference type="ChEBI" id="CHEBI:15378"/>
        <dbReference type="ChEBI" id="CHEBI:57783"/>
        <dbReference type="ChEBI" id="CHEBI:58349"/>
        <dbReference type="ChEBI" id="CHEBI:58421"/>
        <dbReference type="ChEBI" id="CHEBI:58453"/>
        <dbReference type="EC" id="1.1.1.193"/>
    </reaction>
</comment>
<comment type="pathway">
    <text evidence="3 9">Cofactor biosynthesis; riboflavin biosynthesis; 5-amino-6-(D-ribitylamino)uracil from GTP: step 3/4.</text>
</comment>
<dbReference type="Pfam" id="PF01872">
    <property type="entry name" value="RibD_C"/>
    <property type="match status" value="1"/>
</dbReference>
<feature type="active site" description="Proton donor" evidence="10">
    <location>
        <position position="53"/>
    </location>
</feature>
<keyword evidence="15" id="KW-1185">Reference proteome</keyword>
<feature type="binding site" evidence="11">
    <location>
        <position position="172"/>
    </location>
    <ligand>
        <name>substrate</name>
    </ligand>
</feature>
<keyword evidence="9 14" id="KW-0378">Hydrolase</keyword>
<dbReference type="PANTHER" id="PTHR38011:SF7">
    <property type="entry name" value="2,5-DIAMINO-6-RIBOSYLAMINO-4(3H)-PYRIMIDINONE 5'-PHOSPHATE REDUCTASE"/>
    <property type="match status" value="1"/>
</dbReference>
<proteinExistence type="inferred from homology"/>
<evidence type="ECO:0000256" key="4">
    <source>
        <dbReference type="ARBA" id="ARBA00005259"/>
    </source>
</evidence>
<evidence type="ECO:0000313" key="15">
    <source>
        <dbReference type="Proteomes" id="UP000324209"/>
    </source>
</evidence>
<dbReference type="UniPathway" id="UPA00275">
    <property type="reaction ID" value="UER00401"/>
</dbReference>
<feature type="binding site" evidence="11">
    <location>
        <position position="174"/>
    </location>
    <ligand>
        <name>NADP(+)</name>
        <dbReference type="ChEBI" id="CHEBI:58349"/>
    </ligand>
</feature>
<evidence type="ECO:0000313" key="14">
    <source>
        <dbReference type="EMBL" id="QEN08990.1"/>
    </source>
</evidence>
<comment type="catalytic activity">
    <reaction evidence="9">
        <text>2,5-diamino-6-hydroxy-4-(5-phosphoribosylamino)-pyrimidine + H2O + H(+) = 5-amino-6-(5-phospho-D-ribosylamino)uracil + NH4(+)</text>
        <dbReference type="Rhea" id="RHEA:21868"/>
        <dbReference type="ChEBI" id="CHEBI:15377"/>
        <dbReference type="ChEBI" id="CHEBI:15378"/>
        <dbReference type="ChEBI" id="CHEBI:28938"/>
        <dbReference type="ChEBI" id="CHEBI:58453"/>
        <dbReference type="ChEBI" id="CHEBI:58614"/>
        <dbReference type="EC" id="3.5.4.26"/>
    </reaction>
</comment>
<dbReference type="Gene3D" id="3.40.430.10">
    <property type="entry name" value="Dihydrofolate Reductase, subunit A"/>
    <property type="match status" value="1"/>
</dbReference>
<dbReference type="EMBL" id="CP036150">
    <property type="protein sequence ID" value="QEN08990.1"/>
    <property type="molecule type" value="Genomic_DNA"/>
</dbReference>
<feature type="domain" description="CMP/dCMP-type deaminase" evidence="13">
    <location>
        <begin position="2"/>
        <end position="127"/>
    </location>
</feature>
<dbReference type="GO" id="GO:0046872">
    <property type="term" value="F:metal ion binding"/>
    <property type="evidence" value="ECO:0007669"/>
    <property type="project" value="UniProtKB-KW"/>
</dbReference>
<dbReference type="AlphaFoldDB" id="A0A5C1QPP0"/>
<evidence type="ECO:0000256" key="12">
    <source>
        <dbReference type="PIRSR" id="PIRSR006769-3"/>
    </source>
</evidence>
<dbReference type="PROSITE" id="PS51747">
    <property type="entry name" value="CYT_DCMP_DEAMINASES_2"/>
    <property type="match status" value="1"/>
</dbReference>
<dbReference type="InterPro" id="IPR002734">
    <property type="entry name" value="RibDG_C"/>
</dbReference>
<evidence type="ECO:0000256" key="3">
    <source>
        <dbReference type="ARBA" id="ARBA00004910"/>
    </source>
</evidence>
<evidence type="ECO:0000259" key="13">
    <source>
        <dbReference type="PROSITE" id="PS51747"/>
    </source>
</evidence>
<dbReference type="InterPro" id="IPR050765">
    <property type="entry name" value="Riboflavin_Biosynth_HTPR"/>
</dbReference>
<keyword evidence="8" id="KW-0511">Multifunctional enzyme</keyword>
<evidence type="ECO:0000256" key="11">
    <source>
        <dbReference type="PIRSR" id="PIRSR006769-2"/>
    </source>
</evidence>
<dbReference type="Gene3D" id="3.40.140.10">
    <property type="entry name" value="Cytidine Deaminase, domain 2"/>
    <property type="match status" value="1"/>
</dbReference>
<dbReference type="PANTHER" id="PTHR38011">
    <property type="entry name" value="DIHYDROFOLATE REDUCTASE FAMILY PROTEIN (AFU_ORTHOLOGUE AFUA_8G06820)"/>
    <property type="match status" value="1"/>
</dbReference>
<dbReference type="KEGG" id="ock:EXM22_13680"/>
<keyword evidence="9 12" id="KW-0862">Zinc</keyword>
<feature type="binding site" evidence="11">
    <location>
        <begin position="297"/>
        <end position="303"/>
    </location>
    <ligand>
        <name>NADP(+)</name>
        <dbReference type="ChEBI" id="CHEBI:58349"/>
    </ligand>
</feature>
<feature type="binding site" evidence="11">
    <location>
        <position position="295"/>
    </location>
    <ligand>
        <name>substrate</name>
    </ligand>
</feature>
<name>A0A5C1QPP0_9SPIO</name>
<feature type="binding site" evidence="11">
    <location>
        <position position="158"/>
    </location>
    <ligand>
        <name>NADP(+)</name>
        <dbReference type="ChEBI" id="CHEBI:58349"/>
    </ligand>
</feature>
<feature type="binding site" evidence="12">
    <location>
        <position position="76"/>
    </location>
    <ligand>
        <name>Zn(2+)</name>
        <dbReference type="ChEBI" id="CHEBI:29105"/>
        <note>catalytic</note>
    </ligand>
</feature>
<dbReference type="Pfam" id="PF00383">
    <property type="entry name" value="dCMP_cyt_deam_1"/>
    <property type="match status" value="1"/>
</dbReference>
<keyword evidence="7 9" id="KW-0560">Oxidoreductase</keyword>
<dbReference type="Proteomes" id="UP000324209">
    <property type="component" value="Chromosome"/>
</dbReference>
<feature type="binding site" evidence="11">
    <location>
        <position position="188"/>
    </location>
    <ligand>
        <name>substrate</name>
    </ligand>
</feature>
<dbReference type="SUPFAM" id="SSF53597">
    <property type="entry name" value="Dihydrofolate reductase-like"/>
    <property type="match status" value="1"/>
</dbReference>
<evidence type="ECO:0000256" key="1">
    <source>
        <dbReference type="ARBA" id="ARBA00002151"/>
    </source>
</evidence>
<dbReference type="NCBIfam" id="TIGR00326">
    <property type="entry name" value="eubact_ribD"/>
    <property type="match status" value="1"/>
</dbReference>
<evidence type="ECO:0000256" key="5">
    <source>
        <dbReference type="ARBA" id="ARBA00007417"/>
    </source>
</evidence>
<feature type="binding site" evidence="12">
    <location>
        <position position="88"/>
    </location>
    <ligand>
        <name>Zn(2+)</name>
        <dbReference type="ChEBI" id="CHEBI:29105"/>
        <note>catalytic</note>
    </ligand>
</feature>
<feature type="binding site" evidence="11">
    <location>
        <position position="204"/>
    </location>
    <ligand>
        <name>NADP(+)</name>
        <dbReference type="ChEBI" id="CHEBI:58349"/>
    </ligand>
</feature>
<evidence type="ECO:0000256" key="10">
    <source>
        <dbReference type="PIRSR" id="PIRSR006769-1"/>
    </source>
</evidence>
<feature type="binding site" evidence="12">
    <location>
        <position position="51"/>
    </location>
    <ligand>
        <name>Zn(2+)</name>
        <dbReference type="ChEBI" id="CHEBI:29105"/>
        <note>catalytic</note>
    </ligand>
</feature>
<dbReference type="InterPro" id="IPR024072">
    <property type="entry name" value="DHFR-like_dom_sf"/>
</dbReference>
<feature type="binding site" evidence="11">
    <location>
        <position position="230"/>
    </location>
    <ligand>
        <name>NADP(+)</name>
        <dbReference type="ChEBI" id="CHEBI:58349"/>
    </ligand>
</feature>
<sequence length="369" mass="40345">MQIDEVFMREALELAKRGWDKVFPNPMVGALIVRDGEVLAKGWHERYGAIHAEAAALANCLCDPIGATLFVTLEPCCHSGKGKHNPPCTDAIIRAGISRVVIARVDPNPSVAGGGISKLRDHGISVLTGVLEEESARLNRVYETLIREERPYVHLKAAISLDGFLAASDGTSKWISSAESRDTVMHFRSQSDGILTGRGTLFTDLPSLTVRDGENKISPGRQPARIFLNSRGKIPEGWQKEGGQVHIYHNQCCLIPENIKSDVHFCPVPGDSKGLSLPHVLSDLRKKNIHRLLVEGGSKTFGSFLRNGLWDRMTLFVAPILLGEGIPFSDGLEVSTVASKLKLRDMTSSRCGNDVMFNGYREALTCLPV</sequence>
<organism evidence="14 15">
    <name type="scientific">Oceanispirochaeta crateris</name>
    <dbReference type="NCBI Taxonomy" id="2518645"/>
    <lineage>
        <taxon>Bacteria</taxon>
        <taxon>Pseudomonadati</taxon>
        <taxon>Spirochaetota</taxon>
        <taxon>Spirochaetia</taxon>
        <taxon>Spirochaetales</taxon>
        <taxon>Spirochaetaceae</taxon>
        <taxon>Oceanispirochaeta</taxon>
    </lineage>
</organism>
<comment type="cofactor">
    <cofactor evidence="9 12">
        <name>Zn(2+)</name>
        <dbReference type="ChEBI" id="CHEBI:29105"/>
    </cofactor>
    <text evidence="9 12">Binds 1 zinc ion.</text>
</comment>
<keyword evidence="9" id="KW-0686">Riboflavin biosynthesis</keyword>
<dbReference type="InterPro" id="IPR004794">
    <property type="entry name" value="Eubact_RibD"/>
</dbReference>
<dbReference type="CDD" id="cd01284">
    <property type="entry name" value="Riboflavin_deaminase-reductase"/>
    <property type="match status" value="1"/>
</dbReference>
<dbReference type="GO" id="GO:0008835">
    <property type="term" value="F:diaminohydroxyphosphoribosylaminopyrimidine deaminase activity"/>
    <property type="evidence" value="ECO:0007669"/>
    <property type="project" value="UniProtKB-EC"/>
</dbReference>
<accession>A0A5C1QPP0</accession>
<evidence type="ECO:0000256" key="6">
    <source>
        <dbReference type="ARBA" id="ARBA00022857"/>
    </source>
</evidence>
<dbReference type="RefSeq" id="WP_149487067.1">
    <property type="nucleotide sequence ID" value="NZ_CP036150.1"/>
</dbReference>
<dbReference type="SUPFAM" id="SSF53927">
    <property type="entry name" value="Cytidine deaminase-like"/>
    <property type="match status" value="1"/>
</dbReference>
<dbReference type="InterPro" id="IPR016193">
    <property type="entry name" value="Cytidine_deaminase-like"/>
</dbReference>
<dbReference type="EC" id="1.1.1.193" evidence="9"/>
<dbReference type="InterPro" id="IPR002125">
    <property type="entry name" value="CMP_dCMP_dom"/>
</dbReference>